<evidence type="ECO:0000313" key="1">
    <source>
        <dbReference type="EMBL" id="OKA18626.1"/>
    </source>
</evidence>
<accession>A0A1Q4KD94</accession>
<accession>A0A0M4QIS1</accession>
<name>A0A0M4QIS1_9PSED</name>
<dbReference type="AlphaFoldDB" id="A0A0M4QIS1"/>
<gene>
    <name evidence="1" type="ORF">BOH73_19275</name>
    <name evidence="2" type="ORF">BOH74_05830</name>
</gene>
<evidence type="ECO:0000313" key="3">
    <source>
        <dbReference type="Proteomes" id="UP000185990"/>
    </source>
</evidence>
<protein>
    <submittedName>
        <fullName evidence="2">Uncharacterized protein</fullName>
    </submittedName>
</protein>
<reference evidence="1 4" key="2">
    <citation type="submission" date="2016-11" db="EMBL/GenBank/DDBJ databases">
        <title>Draft genome of Pseudomonas versuta A4R1.5.</title>
        <authorList>
            <person name="See-Too W.-S."/>
        </authorList>
    </citation>
    <scope>NUCLEOTIDE SEQUENCE [LARGE SCALE GENOMIC DNA]</scope>
    <source>
        <strain evidence="1 4">A4R1.5</strain>
    </source>
</reference>
<organism evidence="2 3">
    <name type="scientific">Pseudomonas versuta</name>
    <dbReference type="NCBI Taxonomy" id="1788301"/>
    <lineage>
        <taxon>Bacteria</taxon>
        <taxon>Pseudomonadati</taxon>
        <taxon>Pseudomonadota</taxon>
        <taxon>Gammaproteobacteria</taxon>
        <taxon>Pseudomonadales</taxon>
        <taxon>Pseudomonadaceae</taxon>
        <taxon>Pseudomonas</taxon>
    </lineage>
</organism>
<comment type="caution">
    <text evidence="2">The sequence shown here is derived from an EMBL/GenBank/DDBJ whole genome shotgun (WGS) entry which is preliminary data.</text>
</comment>
<proteinExistence type="predicted"/>
<reference evidence="2 3" key="1">
    <citation type="submission" date="2016-11" db="EMBL/GenBank/DDBJ databases">
        <title>Draft genome of Pseudomonas versuta A4R1.12.</title>
        <authorList>
            <person name="See-Too W.-S."/>
        </authorList>
    </citation>
    <scope>NUCLEOTIDE SEQUENCE [LARGE SCALE GENOMIC DNA]</scope>
    <source>
        <strain evidence="2 3">A4R1.12</strain>
    </source>
</reference>
<evidence type="ECO:0000313" key="2">
    <source>
        <dbReference type="EMBL" id="OKA27300.1"/>
    </source>
</evidence>
<dbReference type="EMBL" id="MPJC01000016">
    <property type="protein sequence ID" value="OKA18626.1"/>
    <property type="molecule type" value="Genomic_DNA"/>
</dbReference>
<dbReference type="Proteomes" id="UP000186677">
    <property type="component" value="Unassembled WGS sequence"/>
</dbReference>
<dbReference type="KEGG" id="ppsy:AOC04_10800"/>
<dbReference type="EMBL" id="MPJD01000010">
    <property type="protein sequence ID" value="OKA27300.1"/>
    <property type="molecule type" value="Genomic_DNA"/>
</dbReference>
<dbReference type="Proteomes" id="UP000185990">
    <property type="component" value="Unassembled WGS sequence"/>
</dbReference>
<keyword evidence="4" id="KW-1185">Reference proteome</keyword>
<evidence type="ECO:0000313" key="4">
    <source>
        <dbReference type="Proteomes" id="UP000186677"/>
    </source>
</evidence>
<sequence>MAGAARQIAAFGSDYRSDFVFDLDLLLIFKPFREAERRFCAVVLPARPFWFLLWLFDKRDSL</sequence>